<dbReference type="RefSeq" id="XP_004183469.1">
    <property type="nucleotide sequence ID" value="XM_004183421.1"/>
</dbReference>
<proteinExistence type="predicted"/>
<dbReference type="EMBL" id="KB207160">
    <property type="protein sequence ID" value="ELP84123.1"/>
    <property type="molecule type" value="Genomic_DNA"/>
</dbReference>
<dbReference type="GeneID" id="14883102"/>
<organism evidence="1 2">
    <name type="scientific">Entamoeba invadens IP1</name>
    <dbReference type="NCBI Taxonomy" id="370355"/>
    <lineage>
        <taxon>Eukaryota</taxon>
        <taxon>Amoebozoa</taxon>
        <taxon>Evosea</taxon>
        <taxon>Archamoebae</taxon>
        <taxon>Mastigamoebida</taxon>
        <taxon>Entamoebidae</taxon>
        <taxon>Entamoeba</taxon>
    </lineage>
</organism>
<keyword evidence="2" id="KW-1185">Reference proteome</keyword>
<dbReference type="KEGG" id="eiv:EIN_139200"/>
<protein>
    <submittedName>
        <fullName evidence="1">Uncharacterized protein</fullName>
    </submittedName>
</protein>
<dbReference type="Proteomes" id="UP000014680">
    <property type="component" value="Unassembled WGS sequence"/>
</dbReference>
<reference evidence="1 2" key="1">
    <citation type="submission" date="2012-10" db="EMBL/GenBank/DDBJ databases">
        <authorList>
            <person name="Zafar N."/>
            <person name="Inman J."/>
            <person name="Hall N."/>
            <person name="Lorenzi H."/>
            <person name="Caler E."/>
        </authorList>
    </citation>
    <scope>NUCLEOTIDE SEQUENCE [LARGE SCALE GENOMIC DNA]</scope>
    <source>
        <strain evidence="1 2">IP1</strain>
    </source>
</reference>
<name>A0A0A1TV04_ENTIV</name>
<sequence length="125" mass="14178">LTFHNTTFSYTRVYEIANVFVGSETDKLFVLGAEAKTNGEIDVTFSAPAEDGDYIEVFEENNPSMWKDPKSVQTVVLKKGEMKSQLMVKRDGGSIENKYEVRYFKKNSKLGTTYIPFAISKPFNI</sequence>
<dbReference type="AlphaFoldDB" id="A0A0A1TV04"/>
<gene>
    <name evidence="1" type="ORF">EIN_139200</name>
</gene>
<dbReference type="VEuPathDB" id="AmoebaDB:EIN_139200"/>
<evidence type="ECO:0000313" key="2">
    <source>
        <dbReference type="Proteomes" id="UP000014680"/>
    </source>
</evidence>
<feature type="non-terminal residue" evidence="1">
    <location>
        <position position="1"/>
    </location>
</feature>
<evidence type="ECO:0000313" key="1">
    <source>
        <dbReference type="EMBL" id="ELP84123.1"/>
    </source>
</evidence>
<accession>A0A0A1TV04</accession>